<dbReference type="Pfam" id="PF13359">
    <property type="entry name" value="DDE_Tnp_4"/>
    <property type="match status" value="1"/>
</dbReference>
<evidence type="ECO:0000259" key="4">
    <source>
        <dbReference type="Pfam" id="PF13359"/>
    </source>
</evidence>
<dbReference type="GO" id="GO:0046872">
    <property type="term" value="F:metal ion binding"/>
    <property type="evidence" value="ECO:0007669"/>
    <property type="project" value="UniProtKB-KW"/>
</dbReference>
<keyword evidence="2" id="KW-0479">Metal-binding</keyword>
<feature type="compositionally biased region" description="Basic and acidic residues" evidence="3">
    <location>
        <begin position="49"/>
        <end position="58"/>
    </location>
</feature>
<evidence type="ECO:0000256" key="1">
    <source>
        <dbReference type="ARBA" id="ARBA00001968"/>
    </source>
</evidence>
<reference evidence="5 6" key="1">
    <citation type="submission" date="2019-06" db="EMBL/GenBank/DDBJ databases">
        <title>Genomics analysis of Aphanomyces spp. identifies a new class of oomycete effector associated with host adaptation.</title>
        <authorList>
            <person name="Gaulin E."/>
        </authorList>
    </citation>
    <scope>NUCLEOTIDE SEQUENCE [LARGE SCALE GENOMIC DNA]</scope>
    <source>
        <strain evidence="5 6">E</strain>
    </source>
</reference>
<dbReference type="Proteomes" id="UP000469452">
    <property type="component" value="Unassembled WGS sequence"/>
</dbReference>
<feature type="non-terminal residue" evidence="5">
    <location>
        <position position="251"/>
    </location>
</feature>
<organism evidence="5 6">
    <name type="scientific">Aphanomyces astaci</name>
    <name type="common">Crayfish plague agent</name>
    <dbReference type="NCBI Taxonomy" id="112090"/>
    <lineage>
        <taxon>Eukaryota</taxon>
        <taxon>Sar</taxon>
        <taxon>Stramenopiles</taxon>
        <taxon>Oomycota</taxon>
        <taxon>Saprolegniomycetes</taxon>
        <taxon>Saprolegniales</taxon>
        <taxon>Verrucalvaceae</taxon>
        <taxon>Aphanomyces</taxon>
    </lineage>
</organism>
<sequence>MSPSPPPAAATASQRSCRNVTARSINHAVDLLNNLQAKRDSKRQRHSPTLRDDDTDHDSPAPVLDAFIQAKGPNVVHQMTNFSLSEFNVLWSDLQSTVNRRWNNGSGRKCDVTGRDMLFMAVTSMKHCGTWDVVATMFAAASPTFSKRVITFLEAIHPHLKTKYIDNVGAKWTMEHLTSTGQRFANFPAALYAVDVTFQKTNAPAGTFSEKKMYYSKKHGHYGLKVEASVVPTGFAINVTAAVPGSVADIS</sequence>
<evidence type="ECO:0000256" key="2">
    <source>
        <dbReference type="ARBA" id="ARBA00022723"/>
    </source>
</evidence>
<dbReference type="InterPro" id="IPR027806">
    <property type="entry name" value="HARBI1_dom"/>
</dbReference>
<protein>
    <recommendedName>
        <fullName evidence="4">DDE Tnp4 domain-containing protein</fullName>
    </recommendedName>
</protein>
<comment type="cofactor">
    <cofactor evidence="1">
        <name>a divalent metal cation</name>
        <dbReference type="ChEBI" id="CHEBI:60240"/>
    </cofactor>
</comment>
<dbReference type="AlphaFoldDB" id="A0A6A4Z4H9"/>
<accession>A0A6A4Z4H9</accession>
<feature type="domain" description="DDE Tnp4" evidence="4">
    <location>
        <begin position="195"/>
        <end position="249"/>
    </location>
</feature>
<comment type="caution">
    <text evidence="5">The sequence shown here is derived from an EMBL/GenBank/DDBJ whole genome shotgun (WGS) entry which is preliminary data.</text>
</comment>
<evidence type="ECO:0000256" key="3">
    <source>
        <dbReference type="SAM" id="MobiDB-lite"/>
    </source>
</evidence>
<dbReference type="EMBL" id="VJMI01021296">
    <property type="protein sequence ID" value="KAF0702080.1"/>
    <property type="molecule type" value="Genomic_DNA"/>
</dbReference>
<feature type="region of interest" description="Disordered" evidence="3">
    <location>
        <begin position="34"/>
        <end position="58"/>
    </location>
</feature>
<gene>
    <name evidence="5" type="ORF">AaE_016142</name>
</gene>
<evidence type="ECO:0000313" key="5">
    <source>
        <dbReference type="EMBL" id="KAF0702080.1"/>
    </source>
</evidence>
<proteinExistence type="predicted"/>
<evidence type="ECO:0000313" key="6">
    <source>
        <dbReference type="Proteomes" id="UP000469452"/>
    </source>
</evidence>
<dbReference type="VEuPathDB" id="FungiDB:H257_18887"/>
<name>A0A6A4Z4H9_APHAT</name>